<accession>A0A8H5B9P0</accession>
<sequence length="221" mass="23621">MNVIFVKIWPLSLLLTPTCTAPFQAYGVTSNPKDPARLKYALRLIVLKRFQVTASPSCPPLTASSAKPSLQPTLKQQHLCDLSSACGNLPLSSPSSVAVTALTTSISTSRWASRSLRYIYPPNVGTFLKLEVLVPSVDEDRESNFCITGLDGLAPGRFALPPVVRLEFVSASSSLPGLTQLVQHLKCHVGTFVSGELKGTTSRSHHIVPAIDIDIGASAPT</sequence>
<keyword evidence="1" id="KW-0732">Signal</keyword>
<feature type="signal peptide" evidence="1">
    <location>
        <begin position="1"/>
        <end position="20"/>
    </location>
</feature>
<evidence type="ECO:0000256" key="1">
    <source>
        <dbReference type="SAM" id="SignalP"/>
    </source>
</evidence>
<keyword evidence="3" id="KW-1185">Reference proteome</keyword>
<organism evidence="2 3">
    <name type="scientific">Psilocybe cf. subviscida</name>
    <dbReference type="NCBI Taxonomy" id="2480587"/>
    <lineage>
        <taxon>Eukaryota</taxon>
        <taxon>Fungi</taxon>
        <taxon>Dikarya</taxon>
        <taxon>Basidiomycota</taxon>
        <taxon>Agaricomycotina</taxon>
        <taxon>Agaricomycetes</taxon>
        <taxon>Agaricomycetidae</taxon>
        <taxon>Agaricales</taxon>
        <taxon>Agaricineae</taxon>
        <taxon>Strophariaceae</taxon>
        <taxon>Psilocybe</taxon>
    </lineage>
</organism>
<reference evidence="2 3" key="1">
    <citation type="journal article" date="2020" name="ISME J.">
        <title>Uncovering the hidden diversity of litter-decomposition mechanisms in mushroom-forming fungi.</title>
        <authorList>
            <person name="Floudas D."/>
            <person name="Bentzer J."/>
            <person name="Ahren D."/>
            <person name="Johansson T."/>
            <person name="Persson P."/>
            <person name="Tunlid A."/>
        </authorList>
    </citation>
    <scope>NUCLEOTIDE SEQUENCE [LARGE SCALE GENOMIC DNA]</scope>
    <source>
        <strain evidence="2 3">CBS 101986</strain>
    </source>
</reference>
<name>A0A8H5B9P0_9AGAR</name>
<dbReference type="EMBL" id="JAACJJ010000030">
    <property type="protein sequence ID" value="KAF5318811.1"/>
    <property type="molecule type" value="Genomic_DNA"/>
</dbReference>
<evidence type="ECO:0000313" key="2">
    <source>
        <dbReference type="EMBL" id="KAF5318811.1"/>
    </source>
</evidence>
<evidence type="ECO:0000313" key="3">
    <source>
        <dbReference type="Proteomes" id="UP000567179"/>
    </source>
</evidence>
<dbReference type="AlphaFoldDB" id="A0A8H5B9P0"/>
<feature type="chain" id="PRO_5034933338" evidence="1">
    <location>
        <begin position="21"/>
        <end position="221"/>
    </location>
</feature>
<dbReference type="Proteomes" id="UP000567179">
    <property type="component" value="Unassembled WGS sequence"/>
</dbReference>
<comment type="caution">
    <text evidence="2">The sequence shown here is derived from an EMBL/GenBank/DDBJ whole genome shotgun (WGS) entry which is preliminary data.</text>
</comment>
<protein>
    <submittedName>
        <fullName evidence="2">Uncharacterized protein</fullName>
    </submittedName>
</protein>
<proteinExistence type="predicted"/>
<gene>
    <name evidence="2" type="ORF">D9619_010613</name>
</gene>